<evidence type="ECO:0000313" key="1">
    <source>
        <dbReference type="EMBL" id="CAA7025146.1"/>
    </source>
</evidence>
<accession>A0A6D2IJ43</accession>
<dbReference type="AlphaFoldDB" id="A0A6D2IJ43"/>
<reference evidence="1" key="1">
    <citation type="submission" date="2020-01" db="EMBL/GenBank/DDBJ databases">
        <authorList>
            <person name="Mishra B."/>
        </authorList>
    </citation>
    <scope>NUCLEOTIDE SEQUENCE [LARGE SCALE GENOMIC DNA]</scope>
</reference>
<gene>
    <name evidence="1" type="ORF">MERR_LOCUS12381</name>
</gene>
<organism evidence="1 2">
    <name type="scientific">Microthlaspi erraticum</name>
    <dbReference type="NCBI Taxonomy" id="1685480"/>
    <lineage>
        <taxon>Eukaryota</taxon>
        <taxon>Viridiplantae</taxon>
        <taxon>Streptophyta</taxon>
        <taxon>Embryophyta</taxon>
        <taxon>Tracheophyta</taxon>
        <taxon>Spermatophyta</taxon>
        <taxon>Magnoliopsida</taxon>
        <taxon>eudicotyledons</taxon>
        <taxon>Gunneridae</taxon>
        <taxon>Pentapetalae</taxon>
        <taxon>rosids</taxon>
        <taxon>malvids</taxon>
        <taxon>Brassicales</taxon>
        <taxon>Brassicaceae</taxon>
        <taxon>Coluteocarpeae</taxon>
        <taxon>Microthlaspi</taxon>
    </lineage>
</organism>
<evidence type="ECO:0000313" key="2">
    <source>
        <dbReference type="Proteomes" id="UP000467841"/>
    </source>
</evidence>
<dbReference type="EMBL" id="CACVBM020000987">
    <property type="protein sequence ID" value="CAA7025146.1"/>
    <property type="molecule type" value="Genomic_DNA"/>
</dbReference>
<dbReference type="Proteomes" id="UP000467841">
    <property type="component" value="Unassembled WGS sequence"/>
</dbReference>
<name>A0A6D2IJ43_9BRAS</name>
<protein>
    <submittedName>
        <fullName evidence="1">Uncharacterized protein</fullName>
    </submittedName>
</protein>
<proteinExistence type="predicted"/>
<keyword evidence="2" id="KW-1185">Reference proteome</keyword>
<sequence>MASLTAAIFFVCKGETKKASEMFQMFIKLSGVSLEDPRAQQFGDEIVRNIFRCEPHIYPGSHLNHFHIPTTTSSSCRSARVNMSSSMNAATATCTALRFACVYSSLSVSGSSSWK</sequence>
<comment type="caution">
    <text evidence="1">The sequence shown here is derived from an EMBL/GenBank/DDBJ whole genome shotgun (WGS) entry which is preliminary data.</text>
</comment>